<feature type="compositionally biased region" description="Low complexity" evidence="6">
    <location>
        <begin position="134"/>
        <end position="156"/>
    </location>
</feature>
<keyword evidence="3 4" id="KW-0539">Nucleus</keyword>
<dbReference type="PROSITE" id="PS00027">
    <property type="entry name" value="HOMEOBOX_1"/>
    <property type="match status" value="1"/>
</dbReference>
<dbReference type="PROSITE" id="PS50071">
    <property type="entry name" value="HOMEOBOX_2"/>
    <property type="match status" value="1"/>
</dbReference>
<proteinExistence type="predicted"/>
<dbReference type="SUPFAM" id="SSF46689">
    <property type="entry name" value="Homeodomain-like"/>
    <property type="match status" value="1"/>
</dbReference>
<keyword evidence="9" id="KW-1185">Reference proteome</keyword>
<feature type="DNA-binding region" description="Homeobox" evidence="4">
    <location>
        <begin position="42"/>
        <end position="101"/>
    </location>
</feature>
<evidence type="ECO:0000313" key="8">
    <source>
        <dbReference type="EMBL" id="TFK23925.1"/>
    </source>
</evidence>
<organism evidence="8 9">
    <name type="scientific">Coprinopsis marcescibilis</name>
    <name type="common">Agaric fungus</name>
    <name type="synonym">Psathyrella marcescibilis</name>
    <dbReference type="NCBI Taxonomy" id="230819"/>
    <lineage>
        <taxon>Eukaryota</taxon>
        <taxon>Fungi</taxon>
        <taxon>Dikarya</taxon>
        <taxon>Basidiomycota</taxon>
        <taxon>Agaricomycotina</taxon>
        <taxon>Agaricomycetes</taxon>
        <taxon>Agaricomycetidae</taxon>
        <taxon>Agaricales</taxon>
        <taxon>Agaricineae</taxon>
        <taxon>Psathyrellaceae</taxon>
        <taxon>Coprinopsis</taxon>
    </lineage>
</organism>
<protein>
    <recommendedName>
        <fullName evidence="7">Homeobox domain-containing protein</fullName>
    </recommendedName>
</protein>
<dbReference type="GO" id="GO:0005634">
    <property type="term" value="C:nucleus"/>
    <property type="evidence" value="ECO:0007669"/>
    <property type="project" value="UniProtKB-SubCell"/>
</dbReference>
<dbReference type="PANTHER" id="PTHR24324">
    <property type="entry name" value="HOMEOBOX PROTEIN HHEX"/>
    <property type="match status" value="1"/>
</dbReference>
<feature type="compositionally biased region" description="Low complexity" evidence="6">
    <location>
        <begin position="382"/>
        <end position="394"/>
    </location>
</feature>
<evidence type="ECO:0000313" key="9">
    <source>
        <dbReference type="Proteomes" id="UP000307440"/>
    </source>
</evidence>
<feature type="region of interest" description="Disordered" evidence="6">
    <location>
        <begin position="376"/>
        <end position="426"/>
    </location>
</feature>
<dbReference type="OrthoDB" id="6159439at2759"/>
<dbReference type="Gene3D" id="1.10.10.60">
    <property type="entry name" value="Homeodomain-like"/>
    <property type="match status" value="1"/>
</dbReference>
<dbReference type="InterPro" id="IPR001356">
    <property type="entry name" value="HD"/>
</dbReference>
<sequence length="703" mass="74790">MPESTTDHRYPLPEMRYDTSHILSPHDPAVDFRAFYPYTPNEVKHRKRTTTAQLKVLETVFRRDTKPNAALRNELAQQLDMTARGVQVWFQNRRAKEKSKSAKVQSHLKAAAAGGAGGAASTAATAAAAAANGGLDSDESLSPLSPSSSALSSGSLKQEDTTLDVEHKLTPPSPPQLHLNTDISHAGWANSPVDPPPDSATFLSHRRSSVFAEAASDLYSLRRGSLPVNAFPQSAGSFQSAPSVEWFDPLSRRRSVDASLQRLAANPYAQIARTKNSALFGPRFGVAPNGRHNHRVPIAPSARPGLHHYPSVPHVNIRRSSMDNRRLGLVLRTSALSPAPTSTPYINSRASLPDGNLYAVSSRIVGSPIPGPLPSPNFSFGAASTPSMTSPSSADSERNSPDSPHSFSFPGADDREDDPGMSPTSYEAYSRFGSIVSIATSESSINSSYFSETAGPRVDHRLTADLHNGGRQDSWYVFRGDEGRSSPLVSIISVLEQHSETDGGSLCSSPGQFLEFPDLDSNAQYGLSDNGSLGMPGYPQEEYGITRPQGIVVPELASNSSYSSNNQSTAASARNTPLDQAATAISLPSTVPISRSSELAFALHSQPGKSSTASQQDPYLAFGTEESTSQASEPETLAPSMYQTSSDSLGSQGSYATFSGGYTPDGGMDSSLFHVYNDSLNVSALSPNDPGAVHNAEPFAAFS</sequence>
<dbReference type="InterPro" id="IPR017970">
    <property type="entry name" value="Homeobox_CS"/>
</dbReference>
<evidence type="ECO:0000256" key="4">
    <source>
        <dbReference type="PROSITE-ProRule" id="PRU00108"/>
    </source>
</evidence>
<gene>
    <name evidence="8" type="ORF">FA15DRAFT_705004</name>
</gene>
<feature type="compositionally biased region" description="Basic and acidic residues" evidence="6">
    <location>
        <begin position="157"/>
        <end position="169"/>
    </location>
</feature>
<dbReference type="PANTHER" id="PTHR24324:SF9">
    <property type="entry name" value="HOMEOBOX DOMAIN-CONTAINING PROTEIN"/>
    <property type="match status" value="1"/>
</dbReference>
<evidence type="ECO:0000256" key="5">
    <source>
        <dbReference type="RuleBase" id="RU000682"/>
    </source>
</evidence>
<dbReference type="InterPro" id="IPR051000">
    <property type="entry name" value="Homeobox_DNA-bind_prot"/>
</dbReference>
<keyword evidence="1 4" id="KW-0238">DNA-binding</keyword>
<evidence type="ECO:0000256" key="3">
    <source>
        <dbReference type="ARBA" id="ARBA00023242"/>
    </source>
</evidence>
<dbReference type="InterPro" id="IPR009057">
    <property type="entry name" value="Homeodomain-like_sf"/>
</dbReference>
<dbReference type="SMART" id="SM00389">
    <property type="entry name" value="HOX"/>
    <property type="match status" value="1"/>
</dbReference>
<accession>A0A5C3KUM6</accession>
<dbReference type="EMBL" id="ML210209">
    <property type="protein sequence ID" value="TFK23925.1"/>
    <property type="molecule type" value="Genomic_DNA"/>
</dbReference>
<evidence type="ECO:0000259" key="7">
    <source>
        <dbReference type="PROSITE" id="PS50071"/>
    </source>
</evidence>
<dbReference type="Proteomes" id="UP000307440">
    <property type="component" value="Unassembled WGS sequence"/>
</dbReference>
<dbReference type="GO" id="GO:0000981">
    <property type="term" value="F:DNA-binding transcription factor activity, RNA polymerase II-specific"/>
    <property type="evidence" value="ECO:0007669"/>
    <property type="project" value="InterPro"/>
</dbReference>
<name>A0A5C3KUM6_COPMA</name>
<evidence type="ECO:0000256" key="6">
    <source>
        <dbReference type="SAM" id="MobiDB-lite"/>
    </source>
</evidence>
<comment type="subcellular location">
    <subcellularLocation>
        <location evidence="4 5">Nucleus</location>
    </subcellularLocation>
</comment>
<reference evidence="8 9" key="1">
    <citation type="journal article" date="2019" name="Nat. Ecol. Evol.">
        <title>Megaphylogeny resolves global patterns of mushroom evolution.</title>
        <authorList>
            <person name="Varga T."/>
            <person name="Krizsan K."/>
            <person name="Foldi C."/>
            <person name="Dima B."/>
            <person name="Sanchez-Garcia M."/>
            <person name="Sanchez-Ramirez S."/>
            <person name="Szollosi G.J."/>
            <person name="Szarkandi J.G."/>
            <person name="Papp V."/>
            <person name="Albert L."/>
            <person name="Andreopoulos W."/>
            <person name="Angelini C."/>
            <person name="Antonin V."/>
            <person name="Barry K.W."/>
            <person name="Bougher N.L."/>
            <person name="Buchanan P."/>
            <person name="Buyck B."/>
            <person name="Bense V."/>
            <person name="Catcheside P."/>
            <person name="Chovatia M."/>
            <person name="Cooper J."/>
            <person name="Damon W."/>
            <person name="Desjardin D."/>
            <person name="Finy P."/>
            <person name="Geml J."/>
            <person name="Haridas S."/>
            <person name="Hughes K."/>
            <person name="Justo A."/>
            <person name="Karasinski D."/>
            <person name="Kautmanova I."/>
            <person name="Kiss B."/>
            <person name="Kocsube S."/>
            <person name="Kotiranta H."/>
            <person name="LaButti K.M."/>
            <person name="Lechner B.E."/>
            <person name="Liimatainen K."/>
            <person name="Lipzen A."/>
            <person name="Lukacs Z."/>
            <person name="Mihaltcheva S."/>
            <person name="Morgado L.N."/>
            <person name="Niskanen T."/>
            <person name="Noordeloos M.E."/>
            <person name="Ohm R.A."/>
            <person name="Ortiz-Santana B."/>
            <person name="Ovrebo C."/>
            <person name="Racz N."/>
            <person name="Riley R."/>
            <person name="Savchenko A."/>
            <person name="Shiryaev A."/>
            <person name="Soop K."/>
            <person name="Spirin V."/>
            <person name="Szebenyi C."/>
            <person name="Tomsovsky M."/>
            <person name="Tulloss R.E."/>
            <person name="Uehling J."/>
            <person name="Grigoriev I.V."/>
            <person name="Vagvolgyi C."/>
            <person name="Papp T."/>
            <person name="Martin F.M."/>
            <person name="Miettinen O."/>
            <person name="Hibbett D.S."/>
            <person name="Nagy L.G."/>
        </authorList>
    </citation>
    <scope>NUCLEOTIDE SEQUENCE [LARGE SCALE GENOMIC DNA]</scope>
    <source>
        <strain evidence="8 9">CBS 121175</strain>
    </source>
</reference>
<evidence type="ECO:0000256" key="1">
    <source>
        <dbReference type="ARBA" id="ARBA00023125"/>
    </source>
</evidence>
<feature type="compositionally biased region" description="Polar residues" evidence="6">
    <location>
        <begin position="641"/>
        <end position="650"/>
    </location>
</feature>
<feature type="domain" description="Homeobox" evidence="7">
    <location>
        <begin position="40"/>
        <end position="100"/>
    </location>
</feature>
<dbReference type="GO" id="GO:0000978">
    <property type="term" value="F:RNA polymerase II cis-regulatory region sequence-specific DNA binding"/>
    <property type="evidence" value="ECO:0007669"/>
    <property type="project" value="TreeGrafter"/>
</dbReference>
<dbReference type="Pfam" id="PF00046">
    <property type="entry name" value="Homeodomain"/>
    <property type="match status" value="1"/>
</dbReference>
<keyword evidence="2 4" id="KW-0371">Homeobox</keyword>
<dbReference type="AlphaFoldDB" id="A0A5C3KUM6"/>
<feature type="region of interest" description="Disordered" evidence="6">
    <location>
        <begin position="134"/>
        <end position="193"/>
    </location>
</feature>
<feature type="region of interest" description="Disordered" evidence="6">
    <location>
        <begin position="624"/>
        <end position="650"/>
    </location>
</feature>
<evidence type="ECO:0000256" key="2">
    <source>
        <dbReference type="ARBA" id="ARBA00023155"/>
    </source>
</evidence>
<dbReference type="GO" id="GO:0030154">
    <property type="term" value="P:cell differentiation"/>
    <property type="evidence" value="ECO:0007669"/>
    <property type="project" value="TreeGrafter"/>
</dbReference>
<dbReference type="CDD" id="cd00086">
    <property type="entry name" value="homeodomain"/>
    <property type="match status" value="1"/>
</dbReference>